<feature type="compositionally biased region" description="Basic and acidic residues" evidence="1">
    <location>
        <begin position="1"/>
        <end position="10"/>
    </location>
</feature>
<comment type="caution">
    <text evidence="2">The sequence shown here is derived from an EMBL/GenBank/DDBJ whole genome shotgun (WGS) entry which is preliminary data.</text>
</comment>
<sequence length="116" mass="12659">MTQCEQEFKHNQGKSSLSSVKCSPRVHKPFSSSSFSPTLVQALSPLASTVPHMSKRGASPLTDSPYRSPFSDKASSPRSSQEGLKDSKTPMVNMRFSNINALHHHKASTNSKKNVS</sequence>
<evidence type="ECO:0000313" key="3">
    <source>
        <dbReference type="Proteomes" id="UP001497497"/>
    </source>
</evidence>
<feature type="region of interest" description="Disordered" evidence="1">
    <location>
        <begin position="1"/>
        <end position="36"/>
    </location>
</feature>
<dbReference type="Proteomes" id="UP001497497">
    <property type="component" value="Unassembled WGS sequence"/>
</dbReference>
<evidence type="ECO:0000313" key="2">
    <source>
        <dbReference type="EMBL" id="CAL1528744.1"/>
    </source>
</evidence>
<dbReference type="AlphaFoldDB" id="A0AAV2H8C8"/>
<feature type="compositionally biased region" description="Polar residues" evidence="1">
    <location>
        <begin position="73"/>
        <end position="82"/>
    </location>
</feature>
<keyword evidence="3" id="KW-1185">Reference proteome</keyword>
<reference evidence="2 3" key="1">
    <citation type="submission" date="2024-04" db="EMBL/GenBank/DDBJ databases">
        <authorList>
            <consortium name="Genoscope - CEA"/>
            <person name="William W."/>
        </authorList>
    </citation>
    <scope>NUCLEOTIDE SEQUENCE [LARGE SCALE GENOMIC DNA]</scope>
</reference>
<name>A0AAV2H8C8_LYMST</name>
<feature type="region of interest" description="Disordered" evidence="1">
    <location>
        <begin position="48"/>
        <end position="116"/>
    </location>
</feature>
<proteinExistence type="predicted"/>
<gene>
    <name evidence="2" type="ORF">GSLYS_00002914001</name>
</gene>
<accession>A0AAV2H8C8</accession>
<feature type="non-terminal residue" evidence="2">
    <location>
        <position position="116"/>
    </location>
</feature>
<dbReference type="EMBL" id="CAXITT010000037">
    <property type="protein sequence ID" value="CAL1528744.1"/>
    <property type="molecule type" value="Genomic_DNA"/>
</dbReference>
<protein>
    <submittedName>
        <fullName evidence="2">Uncharacterized protein</fullName>
    </submittedName>
</protein>
<organism evidence="2 3">
    <name type="scientific">Lymnaea stagnalis</name>
    <name type="common">Great pond snail</name>
    <name type="synonym">Helix stagnalis</name>
    <dbReference type="NCBI Taxonomy" id="6523"/>
    <lineage>
        <taxon>Eukaryota</taxon>
        <taxon>Metazoa</taxon>
        <taxon>Spiralia</taxon>
        <taxon>Lophotrochozoa</taxon>
        <taxon>Mollusca</taxon>
        <taxon>Gastropoda</taxon>
        <taxon>Heterobranchia</taxon>
        <taxon>Euthyneura</taxon>
        <taxon>Panpulmonata</taxon>
        <taxon>Hygrophila</taxon>
        <taxon>Lymnaeoidea</taxon>
        <taxon>Lymnaeidae</taxon>
        <taxon>Lymnaea</taxon>
    </lineage>
</organism>
<evidence type="ECO:0000256" key="1">
    <source>
        <dbReference type="SAM" id="MobiDB-lite"/>
    </source>
</evidence>